<evidence type="ECO:0000256" key="6">
    <source>
        <dbReference type="ARBA" id="ARBA00022859"/>
    </source>
</evidence>
<dbReference type="FunFam" id="1.20.120.1240:FF:000007">
    <property type="entry name" value="Interferon-induced GTP-binding protein Mx1"/>
    <property type="match status" value="1"/>
</dbReference>
<comment type="subcellular location">
    <subcellularLocation>
        <location evidence="2">Cytoplasm</location>
        <location evidence="2">Perinuclear region</location>
    </subcellularLocation>
    <subcellularLocation>
        <location evidence="1">Endoplasmic reticulum membrane</location>
        <topology evidence="1">Peripheral membrane protein</topology>
        <orientation evidence="1">Cytoplasmic side</orientation>
    </subcellularLocation>
</comment>
<evidence type="ECO:0000256" key="8">
    <source>
        <dbReference type="ARBA" id="ARBA00039833"/>
    </source>
</evidence>
<evidence type="ECO:0000259" key="14">
    <source>
        <dbReference type="PROSITE" id="PS51388"/>
    </source>
</evidence>
<evidence type="ECO:0000256" key="13">
    <source>
        <dbReference type="SAM" id="MobiDB-lite"/>
    </source>
</evidence>
<keyword evidence="12" id="KW-0175">Coiled coil</keyword>
<accession>A0A7E6D288</accession>
<dbReference type="CTD" id="4599"/>
<dbReference type="RefSeq" id="XP_035873342.1">
    <property type="nucleotide sequence ID" value="XM_036017449.1"/>
</dbReference>
<dbReference type="GO" id="GO:0051607">
    <property type="term" value="P:defense response to virus"/>
    <property type="evidence" value="ECO:0007669"/>
    <property type="project" value="TreeGrafter"/>
</dbReference>
<feature type="domain" description="Dynamin-type G" evidence="15">
    <location>
        <begin position="67"/>
        <end position="340"/>
    </location>
</feature>
<dbReference type="SMART" id="SM00053">
    <property type="entry name" value="DYNc"/>
    <property type="match status" value="1"/>
</dbReference>
<dbReference type="Pfam" id="PF00350">
    <property type="entry name" value="Dynamin_N"/>
    <property type="match status" value="1"/>
</dbReference>
<dbReference type="InterPro" id="IPR045063">
    <property type="entry name" value="Dynamin_N"/>
</dbReference>
<evidence type="ECO:0000256" key="4">
    <source>
        <dbReference type="ARBA" id="ARBA00022588"/>
    </source>
</evidence>
<evidence type="ECO:0000256" key="3">
    <source>
        <dbReference type="ARBA" id="ARBA00022490"/>
    </source>
</evidence>
<reference evidence="17" key="1">
    <citation type="submission" date="2025-08" db="UniProtKB">
        <authorList>
            <consortium name="RefSeq"/>
        </authorList>
    </citation>
    <scope>IDENTIFICATION</scope>
    <source>
        <tissue evidence="17">Muscle</tissue>
    </source>
</reference>
<evidence type="ECO:0000256" key="11">
    <source>
        <dbReference type="RuleBase" id="RU003932"/>
    </source>
</evidence>
<evidence type="ECO:0000256" key="5">
    <source>
        <dbReference type="ARBA" id="ARBA00022741"/>
    </source>
</evidence>
<dbReference type="InterPro" id="IPR001401">
    <property type="entry name" value="Dynamin_GTPase"/>
</dbReference>
<name>A0A7E6D288_9CHIR</name>
<dbReference type="GO" id="GO:0008017">
    <property type="term" value="F:microtubule binding"/>
    <property type="evidence" value="ECO:0007669"/>
    <property type="project" value="TreeGrafter"/>
</dbReference>
<evidence type="ECO:0000256" key="10">
    <source>
        <dbReference type="ARBA" id="ARBA00043055"/>
    </source>
</evidence>
<dbReference type="PROSITE" id="PS00410">
    <property type="entry name" value="G_DYNAMIN_1"/>
    <property type="match status" value="1"/>
</dbReference>
<keyword evidence="7 11" id="KW-0342">GTP-binding</keyword>
<organism evidence="16 17">
    <name type="scientific">Phyllostomus discolor</name>
    <name type="common">pale spear-nosed bat</name>
    <dbReference type="NCBI Taxonomy" id="89673"/>
    <lineage>
        <taxon>Eukaryota</taxon>
        <taxon>Metazoa</taxon>
        <taxon>Chordata</taxon>
        <taxon>Craniata</taxon>
        <taxon>Vertebrata</taxon>
        <taxon>Euteleostomi</taxon>
        <taxon>Mammalia</taxon>
        <taxon>Eutheria</taxon>
        <taxon>Laurasiatheria</taxon>
        <taxon>Chiroptera</taxon>
        <taxon>Yangochiroptera</taxon>
        <taxon>Phyllostomidae</taxon>
        <taxon>Phyllostominae</taxon>
        <taxon>Phyllostomus</taxon>
    </lineage>
</organism>
<dbReference type="GO" id="GO:0045087">
    <property type="term" value="P:innate immune response"/>
    <property type="evidence" value="ECO:0007669"/>
    <property type="project" value="UniProtKB-KW"/>
</dbReference>
<evidence type="ECO:0000313" key="17">
    <source>
        <dbReference type="RefSeq" id="XP_035873342.1"/>
    </source>
</evidence>
<protein>
    <recommendedName>
        <fullName evidence="8">Interferon-induced GTP-binding protein Mx1</fullName>
    </recommendedName>
    <alternativeName>
        <fullName evidence="10">Myxoma resistance protein 1</fullName>
    </alternativeName>
    <alternativeName>
        <fullName evidence="9">Myxovirus resistance protein 1</fullName>
    </alternativeName>
</protein>
<evidence type="ECO:0000256" key="7">
    <source>
        <dbReference type="ARBA" id="ARBA00023134"/>
    </source>
</evidence>
<dbReference type="OrthoDB" id="5061070at2759"/>
<dbReference type="GO" id="GO:0048471">
    <property type="term" value="C:perinuclear region of cytoplasm"/>
    <property type="evidence" value="ECO:0007669"/>
    <property type="project" value="UniProtKB-SubCell"/>
</dbReference>
<dbReference type="GO" id="GO:0005525">
    <property type="term" value="F:GTP binding"/>
    <property type="evidence" value="ECO:0007669"/>
    <property type="project" value="UniProtKB-KW"/>
</dbReference>
<dbReference type="GO" id="GO:0003924">
    <property type="term" value="F:GTPase activity"/>
    <property type="evidence" value="ECO:0007669"/>
    <property type="project" value="InterPro"/>
</dbReference>
<dbReference type="Pfam" id="PF01031">
    <property type="entry name" value="Dynamin_M"/>
    <property type="match status" value="1"/>
</dbReference>
<dbReference type="PANTHER" id="PTHR11566">
    <property type="entry name" value="DYNAMIN"/>
    <property type="match status" value="1"/>
</dbReference>
<keyword evidence="16" id="KW-1185">Reference proteome</keyword>
<keyword evidence="4" id="KW-0399">Innate immunity</keyword>
<dbReference type="GO" id="GO:0031623">
    <property type="term" value="P:receptor internalization"/>
    <property type="evidence" value="ECO:0007669"/>
    <property type="project" value="TreeGrafter"/>
</dbReference>
<dbReference type="GO" id="GO:0005874">
    <property type="term" value="C:microtubule"/>
    <property type="evidence" value="ECO:0007669"/>
    <property type="project" value="TreeGrafter"/>
</dbReference>
<dbReference type="GO" id="GO:0005789">
    <property type="term" value="C:endoplasmic reticulum membrane"/>
    <property type="evidence" value="ECO:0007669"/>
    <property type="project" value="UniProtKB-SubCell"/>
</dbReference>
<dbReference type="InterPro" id="IPR000375">
    <property type="entry name" value="Dynamin_stalk"/>
</dbReference>
<keyword evidence="6" id="KW-0391">Immunity</keyword>
<dbReference type="PROSITE" id="PS51388">
    <property type="entry name" value="GED"/>
    <property type="match status" value="1"/>
</dbReference>
<dbReference type="InterPro" id="IPR020850">
    <property type="entry name" value="GED_dom"/>
</dbReference>
<dbReference type="FunCoup" id="A0A7E6D288">
    <property type="interactions" value="44"/>
</dbReference>
<dbReference type="AlphaFoldDB" id="A0A7E6D288"/>
<keyword evidence="5 11" id="KW-0547">Nucleotide-binding</keyword>
<dbReference type="GO" id="GO:0005634">
    <property type="term" value="C:nucleus"/>
    <property type="evidence" value="ECO:0007669"/>
    <property type="project" value="TreeGrafter"/>
</dbReference>
<dbReference type="Proteomes" id="UP000504628">
    <property type="component" value="Chromosome 2"/>
</dbReference>
<dbReference type="CDD" id="cd08771">
    <property type="entry name" value="DLP_1"/>
    <property type="match status" value="1"/>
</dbReference>
<dbReference type="InterPro" id="IPR003130">
    <property type="entry name" value="GED"/>
</dbReference>
<evidence type="ECO:0000259" key="15">
    <source>
        <dbReference type="PROSITE" id="PS51718"/>
    </source>
</evidence>
<dbReference type="Pfam" id="PF02212">
    <property type="entry name" value="GED"/>
    <property type="match status" value="1"/>
</dbReference>
<dbReference type="GO" id="GO:0005886">
    <property type="term" value="C:plasma membrane"/>
    <property type="evidence" value="ECO:0007669"/>
    <property type="project" value="TreeGrafter"/>
</dbReference>
<evidence type="ECO:0000256" key="9">
    <source>
        <dbReference type="ARBA" id="ARBA00042029"/>
    </source>
</evidence>
<gene>
    <name evidence="17" type="primary">MX1</name>
</gene>
<dbReference type="InterPro" id="IPR019762">
    <property type="entry name" value="Dynamin_GTPase_CS"/>
</dbReference>
<dbReference type="Gene3D" id="1.20.120.1240">
    <property type="entry name" value="Dynamin, middle domain"/>
    <property type="match status" value="1"/>
</dbReference>
<dbReference type="FunFam" id="3.40.50.300:FF:000621">
    <property type="entry name" value="Interferon-induced GTP-binding protein Mx1"/>
    <property type="match status" value="1"/>
</dbReference>
<feature type="domain" description="GED" evidence="14">
    <location>
        <begin position="571"/>
        <end position="659"/>
    </location>
</feature>
<dbReference type="KEGG" id="pdic:114490478"/>
<dbReference type="InParanoid" id="A0A7E6D288"/>
<evidence type="ECO:0000256" key="1">
    <source>
        <dbReference type="ARBA" id="ARBA00004397"/>
    </source>
</evidence>
<dbReference type="InterPro" id="IPR030381">
    <property type="entry name" value="G_DYNAMIN_dom"/>
</dbReference>
<evidence type="ECO:0000256" key="2">
    <source>
        <dbReference type="ARBA" id="ARBA00004556"/>
    </source>
</evidence>
<dbReference type="SMART" id="SM00302">
    <property type="entry name" value="GED"/>
    <property type="match status" value="1"/>
</dbReference>
<sequence length="659" mass="75868">MGHSGLQTKNPSSASGSNHELSNENANEPKENWETKLENRLCRQYEEKVRPCIDLIDSLRALGVEQDLALPAIAVIGDQSSGKSSVLEALSGVALPRGSGIVTRCPLVLKLKKLKSQEKWTGKISYKDIEINLSSPSEVEKEISKSQNLMAGEGVGISHELISLEVSSPHVPDLTLIDLPGITRVPVGNQPPDIEYQIKTLIRKYIQRQETINLVVVPCNVDIATTEALRMAQEVDPEGDRTIGILTKPDLVDKGTEDKVVDVVRNLVFHLKKGYMIVKCRGQQDIRGKMSLASALCKEKEFFEAHPQYRELLKEGRATVPCLAERLTTELIEHICKSLPKLENQIKEKKEKVTEDLQKCGTDIPEEEGEKMIFLIEKIKAFNEDIRTLIDGEEFVEEGDTRMFNKIRNEFCRWSQKVHASFQKSYQKTVNKIIEFENRHRGRELPGFVNYKTFENLVREQLKTLEEPALDMLHNVTKIVHVAFSDVTKKNYEEFFNFLKVCKANIEDIKVKQEEEAEKCIRLQFQMEQIIYCQDHEYQTWLRKIRETELQQEKTKSSSMPSEKKSSQSFLDEIHQHLWAYHQEASKHLSSQIPLIIQFFMLRSFGQKLNNAMLQLLQDRENYNLLLTERSDTRDKRKFLKEQLVRLTKARQELSKFPS</sequence>
<proteinExistence type="inferred from homology"/>
<dbReference type="PANTHER" id="PTHR11566:SF217">
    <property type="entry name" value="INTERFERON-INDUCED GTP-BINDING PROTEIN MX1"/>
    <property type="match status" value="1"/>
</dbReference>
<dbReference type="PROSITE" id="PS51718">
    <property type="entry name" value="G_DYNAMIN_2"/>
    <property type="match status" value="1"/>
</dbReference>
<dbReference type="PRINTS" id="PR00195">
    <property type="entry name" value="DYNAMIN"/>
</dbReference>
<dbReference type="GO" id="GO:0098793">
    <property type="term" value="C:presynapse"/>
    <property type="evidence" value="ECO:0007669"/>
    <property type="project" value="GOC"/>
</dbReference>
<comment type="similarity">
    <text evidence="11">Belongs to the TRAFAC class dynamin-like GTPase superfamily. Dynamin/Fzo/YdjA family.</text>
</comment>
<feature type="coiled-coil region" evidence="12">
    <location>
        <begin position="332"/>
        <end position="359"/>
    </location>
</feature>
<dbReference type="GO" id="GO:0016185">
    <property type="term" value="P:synaptic vesicle budding from presynaptic endocytic zone membrane"/>
    <property type="evidence" value="ECO:0007669"/>
    <property type="project" value="TreeGrafter"/>
</dbReference>
<feature type="region of interest" description="Disordered" evidence="13">
    <location>
        <begin position="1"/>
        <end position="32"/>
    </location>
</feature>
<dbReference type="InterPro" id="IPR022812">
    <property type="entry name" value="Dynamin"/>
</dbReference>
<dbReference type="GeneID" id="114490478"/>
<evidence type="ECO:0000256" key="12">
    <source>
        <dbReference type="SAM" id="Coils"/>
    </source>
</evidence>
<keyword evidence="3" id="KW-0963">Cytoplasm</keyword>
<evidence type="ECO:0000313" key="16">
    <source>
        <dbReference type="Proteomes" id="UP000504628"/>
    </source>
</evidence>
<dbReference type="Gene3D" id="3.40.50.300">
    <property type="entry name" value="P-loop containing nucleotide triphosphate hydrolases"/>
    <property type="match status" value="1"/>
</dbReference>
<dbReference type="SUPFAM" id="SSF52540">
    <property type="entry name" value="P-loop containing nucleoside triphosphate hydrolases"/>
    <property type="match status" value="1"/>
</dbReference>
<dbReference type="InterPro" id="IPR027417">
    <property type="entry name" value="P-loop_NTPase"/>
</dbReference>
<feature type="compositionally biased region" description="Polar residues" evidence="13">
    <location>
        <begin position="1"/>
        <end position="26"/>
    </location>
</feature>